<dbReference type="Pfam" id="PF19054">
    <property type="entry name" value="DUF5753"/>
    <property type="match status" value="1"/>
</dbReference>
<gene>
    <name evidence="2" type="ORF">GCM10022384_68510</name>
</gene>
<name>A0ABP7SRF0_9ACTN</name>
<evidence type="ECO:0000313" key="3">
    <source>
        <dbReference type="Proteomes" id="UP001500034"/>
    </source>
</evidence>
<proteinExistence type="predicted"/>
<reference evidence="3" key="1">
    <citation type="journal article" date="2019" name="Int. J. Syst. Evol. Microbiol.">
        <title>The Global Catalogue of Microorganisms (GCM) 10K type strain sequencing project: providing services to taxonomists for standard genome sequencing and annotation.</title>
        <authorList>
            <consortium name="The Broad Institute Genomics Platform"/>
            <consortium name="The Broad Institute Genome Sequencing Center for Infectious Disease"/>
            <person name="Wu L."/>
            <person name="Ma J."/>
        </authorList>
    </citation>
    <scope>NUCLEOTIDE SEQUENCE [LARGE SCALE GENOMIC DNA]</scope>
    <source>
        <strain evidence="3">JCM 17027</strain>
    </source>
</reference>
<dbReference type="Proteomes" id="UP001500034">
    <property type="component" value="Unassembled WGS sequence"/>
</dbReference>
<protein>
    <recommendedName>
        <fullName evidence="1">DUF5753 domain-containing protein</fullName>
    </recommendedName>
</protein>
<feature type="domain" description="DUF5753" evidence="1">
    <location>
        <begin position="13"/>
        <end position="106"/>
    </location>
</feature>
<dbReference type="EMBL" id="BAABCQ010000271">
    <property type="protein sequence ID" value="GAA4015124.1"/>
    <property type="molecule type" value="Genomic_DNA"/>
</dbReference>
<dbReference type="InterPro" id="IPR043917">
    <property type="entry name" value="DUF5753"/>
</dbReference>
<accession>A0ABP7SRF0</accession>
<comment type="caution">
    <text evidence="2">The sequence shown here is derived from an EMBL/GenBank/DDBJ whole genome shotgun (WGS) entry which is preliminary data.</text>
</comment>
<keyword evidence="3" id="KW-1185">Reference proteome</keyword>
<organism evidence="2 3">
    <name type="scientific">Streptomyces marokkonensis</name>
    <dbReference type="NCBI Taxonomy" id="324855"/>
    <lineage>
        <taxon>Bacteria</taxon>
        <taxon>Bacillati</taxon>
        <taxon>Actinomycetota</taxon>
        <taxon>Actinomycetes</taxon>
        <taxon>Kitasatosporales</taxon>
        <taxon>Streptomycetaceae</taxon>
        <taxon>Streptomyces</taxon>
    </lineage>
</organism>
<evidence type="ECO:0000259" key="1">
    <source>
        <dbReference type="Pfam" id="PF19054"/>
    </source>
</evidence>
<sequence length="112" mass="12331">MHARLTPCTGCARPVTCRQLRYLVDQSKRDNIDVRVIPNGIEGFPGAGHALLYAHGDVSQLDTVQLDSAHGPEFTGAEAQLDKYRAHLSWMSEAALPVAASRDLIHNVVRER</sequence>
<evidence type="ECO:0000313" key="2">
    <source>
        <dbReference type="EMBL" id="GAA4015124.1"/>
    </source>
</evidence>